<accession>A0A1S8D731</accession>
<sequence>MAVDFQSKTLSELRTMVENGERAGKTGHPTFLAAVAELDRRVAGADGRLSLERTREAIRAAALEDRCLSYGDVARASGIAWSMKTRSQMRDHLAELCARADRERLPLLSAVVVRAEDVREGVLRGEALQGFIALAVRLGFDADGTPEKQSRFVKAEQQKVFAWAKRESR</sequence>
<dbReference type="AlphaFoldDB" id="A0A1S8D731"/>
<organism evidence="1 2">
    <name type="scientific">Roseomonas mucosa</name>
    <dbReference type="NCBI Taxonomy" id="207340"/>
    <lineage>
        <taxon>Bacteria</taxon>
        <taxon>Pseudomonadati</taxon>
        <taxon>Pseudomonadota</taxon>
        <taxon>Alphaproteobacteria</taxon>
        <taxon>Acetobacterales</taxon>
        <taxon>Roseomonadaceae</taxon>
        <taxon>Roseomonas</taxon>
    </lineage>
</organism>
<comment type="caution">
    <text evidence="1">The sequence shown here is derived from an EMBL/GenBank/DDBJ whole genome shotgun (WGS) entry which is preliminary data.</text>
</comment>
<reference evidence="1" key="1">
    <citation type="submission" date="2016-12" db="EMBL/GenBank/DDBJ databases">
        <title>Draft genome sequence of Roseomonas mucosa strain AU37, isolated from a peripheral intravenous catheter.</title>
        <authorList>
            <person name="Choudhury M.A."/>
            <person name="Sidjabat H.E."/>
            <person name="Wailan A.M."/>
            <person name="Zhang L."/>
            <person name="Marsh N.M."/>
            <person name="Rickard C.M."/>
            <person name="Davies M."/>
            <person name="Mcmillan D.J."/>
        </authorList>
    </citation>
    <scope>NUCLEOTIDE SEQUENCE [LARGE SCALE GENOMIC DNA]</scope>
    <source>
        <strain evidence="1">AU37</strain>
    </source>
</reference>
<evidence type="ECO:0000313" key="2">
    <source>
        <dbReference type="Proteomes" id="UP000054844"/>
    </source>
</evidence>
<protein>
    <submittedName>
        <fullName evidence="1">Uncharacterized protein</fullName>
    </submittedName>
</protein>
<dbReference type="EMBL" id="LLWF02000011">
    <property type="protein sequence ID" value="ONH84186.1"/>
    <property type="molecule type" value="Genomic_DNA"/>
</dbReference>
<evidence type="ECO:0000313" key="1">
    <source>
        <dbReference type="EMBL" id="ONH84186.1"/>
    </source>
</evidence>
<proteinExistence type="predicted"/>
<dbReference type="OrthoDB" id="9781481at2"/>
<dbReference type="Proteomes" id="UP000054844">
    <property type="component" value="Unassembled WGS sequence"/>
</dbReference>
<dbReference type="RefSeq" id="WP_058390466.1">
    <property type="nucleotide sequence ID" value="NZ_LLWF02000011.1"/>
</dbReference>
<dbReference type="STRING" id="207340.APZ41_005745"/>
<gene>
    <name evidence="1" type="ORF">APZ41_005745</name>
</gene>
<name>A0A1S8D731_9PROT</name>
<keyword evidence="2" id="KW-1185">Reference proteome</keyword>